<dbReference type="Proteomes" id="UP000562464">
    <property type="component" value="Unassembled WGS sequence"/>
</dbReference>
<name>A0A841C5V0_9LACT</name>
<comment type="caution">
    <text evidence="1">The sequence shown here is derived from an EMBL/GenBank/DDBJ whole genome shotgun (WGS) entry which is preliminary data.</text>
</comment>
<accession>A0A841C5V0</accession>
<sequence length="77" mass="8880">MKSHLATILDRLLKLVEENNAKATYNFEREGEVQLTVSFDPEAQAFSVKYPKQKQPVEFDSIDLVAIEAYELVFDEE</sequence>
<dbReference type="InterPro" id="IPR038073">
    <property type="entry name" value="YkuJ-like_sf"/>
</dbReference>
<organism evidence="1 2">
    <name type="scientific">Lactovum miscens</name>
    <dbReference type="NCBI Taxonomy" id="190387"/>
    <lineage>
        <taxon>Bacteria</taxon>
        <taxon>Bacillati</taxon>
        <taxon>Bacillota</taxon>
        <taxon>Bacilli</taxon>
        <taxon>Lactobacillales</taxon>
        <taxon>Streptococcaceae</taxon>
        <taxon>Lactovum</taxon>
    </lineage>
</organism>
<keyword evidence="2" id="KW-1185">Reference proteome</keyword>
<reference evidence="1 2" key="1">
    <citation type="submission" date="2020-08" db="EMBL/GenBank/DDBJ databases">
        <title>Genomic Encyclopedia of Type Strains, Phase IV (KMG-IV): sequencing the most valuable type-strain genomes for metagenomic binning, comparative biology and taxonomic classification.</title>
        <authorList>
            <person name="Goeker M."/>
        </authorList>
    </citation>
    <scope>NUCLEOTIDE SEQUENCE [LARGE SCALE GENOMIC DNA]</scope>
    <source>
        <strain evidence="1 2">DSM 14925</strain>
    </source>
</reference>
<dbReference type="InterPro" id="IPR014904">
    <property type="entry name" value="YkuJ-like"/>
</dbReference>
<dbReference type="AlphaFoldDB" id="A0A841C5V0"/>
<proteinExistence type="predicted"/>
<evidence type="ECO:0000313" key="2">
    <source>
        <dbReference type="Proteomes" id="UP000562464"/>
    </source>
</evidence>
<dbReference type="SUPFAM" id="SSF143567">
    <property type="entry name" value="YkuJ-like"/>
    <property type="match status" value="1"/>
</dbReference>
<gene>
    <name evidence="1" type="ORF">HNQ37_000702</name>
</gene>
<dbReference type="Gene3D" id="3.30.720.20">
    <property type="entry name" value="Protein of unknown function DUF1797"/>
    <property type="match status" value="1"/>
</dbReference>
<evidence type="ECO:0000313" key="1">
    <source>
        <dbReference type="EMBL" id="MBB5887825.1"/>
    </source>
</evidence>
<dbReference type="EMBL" id="JACHHV010000008">
    <property type="protein sequence ID" value="MBB5887825.1"/>
    <property type="molecule type" value="Genomic_DNA"/>
</dbReference>
<dbReference type="Pfam" id="PF08796">
    <property type="entry name" value="DUF1797"/>
    <property type="match status" value="1"/>
</dbReference>
<protein>
    <submittedName>
        <fullName evidence="1">Uncharacterized protein YkuJ</fullName>
    </submittedName>
</protein>
<dbReference type="RefSeq" id="WP_183539336.1">
    <property type="nucleotide sequence ID" value="NZ_DASWOY010000027.1"/>
</dbReference>